<dbReference type="AlphaFoldDB" id="A0A410PSS3"/>
<feature type="domain" description="Glycosyltransferase 2-like" evidence="1">
    <location>
        <begin position="11"/>
        <end position="177"/>
    </location>
</feature>
<dbReference type="Pfam" id="PF00535">
    <property type="entry name" value="Glycos_transf_2"/>
    <property type="match status" value="1"/>
</dbReference>
<gene>
    <name evidence="2" type="ORF">EQM06_01015</name>
</gene>
<keyword evidence="3" id="KW-1185">Reference proteome</keyword>
<protein>
    <submittedName>
        <fullName evidence="2">Glycosyltransferase</fullName>
    </submittedName>
</protein>
<dbReference type="PANTHER" id="PTHR22916">
    <property type="entry name" value="GLYCOSYLTRANSFERASE"/>
    <property type="match status" value="1"/>
</dbReference>
<dbReference type="EMBL" id="CP035281">
    <property type="protein sequence ID" value="QAT41918.1"/>
    <property type="molecule type" value="Genomic_DNA"/>
</dbReference>
<evidence type="ECO:0000313" key="2">
    <source>
        <dbReference type="EMBL" id="QAT41918.1"/>
    </source>
</evidence>
<dbReference type="RefSeq" id="WP_128744572.1">
    <property type="nucleotide sequence ID" value="NZ_CP035281.1"/>
</dbReference>
<name>A0A410PSS3_9FIRM</name>
<dbReference type="InterPro" id="IPR001173">
    <property type="entry name" value="Glyco_trans_2-like"/>
</dbReference>
<reference evidence="2 3" key="1">
    <citation type="submission" date="2019-01" db="EMBL/GenBank/DDBJ databases">
        <title>Draft genomes of a novel of Aminipila strains.</title>
        <authorList>
            <person name="Ma S."/>
        </authorList>
    </citation>
    <scope>NUCLEOTIDE SEQUENCE [LARGE SCALE GENOMIC DNA]</scope>
    <source>
        <strain evidence="3">JN-39</strain>
    </source>
</reference>
<evidence type="ECO:0000313" key="3">
    <source>
        <dbReference type="Proteomes" id="UP000287601"/>
    </source>
</evidence>
<evidence type="ECO:0000259" key="1">
    <source>
        <dbReference type="Pfam" id="PF00535"/>
    </source>
</evidence>
<keyword evidence="2" id="KW-0808">Transferase</keyword>
<proteinExistence type="predicted"/>
<dbReference type="Proteomes" id="UP000287601">
    <property type="component" value="Chromosome"/>
</dbReference>
<dbReference type="InterPro" id="IPR029044">
    <property type="entry name" value="Nucleotide-diphossugar_trans"/>
</dbReference>
<dbReference type="GO" id="GO:0016758">
    <property type="term" value="F:hexosyltransferase activity"/>
    <property type="evidence" value="ECO:0007669"/>
    <property type="project" value="UniProtKB-ARBA"/>
</dbReference>
<sequence>MTKKKGNYKVSVILPCYNSALFIKEAVDSILFQTLDDLELIIVYEASPDNTLQILENIHDNRMRVVQAPRKGIVPALNYGIELAEGEYIARMDADDIALPQRLERQVGYLDEHPEIGLCGSLAMAFNAEGDLGLFGDVILRERKDSWIESPGLMHQLIDTVVCHPTVMFRRGLFQHYGLKYDESFIGACEDQNLWCRVMRYTKIHNLQEILLRYRIHENNGTVISGHQGYMQWLRTHRELMTWLYPSGYYTDENINEKIDIIIKYLKTGDYPHTRTFHYDTFPRWKRIIVMLIFDSNRLKEKITKRLKRMNNGRI</sequence>
<accession>A0A410PSS3</accession>
<dbReference type="SUPFAM" id="SSF53448">
    <property type="entry name" value="Nucleotide-diphospho-sugar transferases"/>
    <property type="match status" value="1"/>
</dbReference>
<organism evidence="2 3">
    <name type="scientific">Aminipila luticellarii</name>
    <dbReference type="NCBI Taxonomy" id="2507160"/>
    <lineage>
        <taxon>Bacteria</taxon>
        <taxon>Bacillati</taxon>
        <taxon>Bacillota</taxon>
        <taxon>Clostridia</taxon>
        <taxon>Peptostreptococcales</taxon>
        <taxon>Anaerovoracaceae</taxon>
        <taxon>Aminipila</taxon>
    </lineage>
</organism>
<dbReference type="OrthoDB" id="9815829at2"/>
<dbReference type="KEGG" id="amij:EQM06_01015"/>
<dbReference type="PANTHER" id="PTHR22916:SF3">
    <property type="entry name" value="UDP-GLCNAC:BETAGAL BETA-1,3-N-ACETYLGLUCOSAMINYLTRANSFERASE-LIKE PROTEIN 1"/>
    <property type="match status" value="1"/>
</dbReference>
<dbReference type="Gene3D" id="3.90.550.10">
    <property type="entry name" value="Spore Coat Polysaccharide Biosynthesis Protein SpsA, Chain A"/>
    <property type="match status" value="1"/>
</dbReference>